<dbReference type="InParanoid" id="A0A158NPB6"/>
<accession>A0A158NPB6</accession>
<keyword evidence="3" id="KW-1185">Reference proteome</keyword>
<reference evidence="3" key="1">
    <citation type="journal article" date="2011" name="PLoS Genet.">
        <title>The genome sequence of the leaf-cutter ant Atta cephalotes reveals insights into its obligate symbiotic lifestyle.</title>
        <authorList>
            <person name="Suen G."/>
            <person name="Teiling C."/>
            <person name="Li L."/>
            <person name="Holt C."/>
            <person name="Abouheif E."/>
            <person name="Bornberg-Bauer E."/>
            <person name="Bouffard P."/>
            <person name="Caldera E.J."/>
            <person name="Cash E."/>
            <person name="Cavanaugh A."/>
            <person name="Denas O."/>
            <person name="Elhaik E."/>
            <person name="Fave M.J."/>
            <person name="Gadau J."/>
            <person name="Gibson J.D."/>
            <person name="Graur D."/>
            <person name="Grubbs K.J."/>
            <person name="Hagen D.E."/>
            <person name="Harkins T.T."/>
            <person name="Helmkampf M."/>
            <person name="Hu H."/>
            <person name="Johnson B.R."/>
            <person name="Kim J."/>
            <person name="Marsh S.E."/>
            <person name="Moeller J.A."/>
            <person name="Munoz-Torres M.C."/>
            <person name="Murphy M.C."/>
            <person name="Naughton M.C."/>
            <person name="Nigam S."/>
            <person name="Overson R."/>
            <person name="Rajakumar R."/>
            <person name="Reese J.T."/>
            <person name="Scott J.J."/>
            <person name="Smith C.R."/>
            <person name="Tao S."/>
            <person name="Tsutsui N.D."/>
            <person name="Viljakainen L."/>
            <person name="Wissler L."/>
            <person name="Yandell M.D."/>
            <person name="Zimmer F."/>
            <person name="Taylor J."/>
            <person name="Slater S.C."/>
            <person name="Clifton S.W."/>
            <person name="Warren W.C."/>
            <person name="Elsik C.G."/>
            <person name="Smith C.D."/>
            <person name="Weinstock G.M."/>
            <person name="Gerardo N.M."/>
            <person name="Currie C.R."/>
        </authorList>
    </citation>
    <scope>NUCLEOTIDE SEQUENCE [LARGE SCALE GENOMIC DNA]</scope>
</reference>
<dbReference type="Proteomes" id="UP000005205">
    <property type="component" value="Unassembled WGS sequence"/>
</dbReference>
<dbReference type="EMBL" id="ADTU01022168">
    <property type="status" value="NOT_ANNOTATED_CDS"/>
    <property type="molecule type" value="Genomic_DNA"/>
</dbReference>
<dbReference type="KEGG" id="acep:105622568"/>
<feature type="region of interest" description="Disordered" evidence="1">
    <location>
        <begin position="144"/>
        <end position="167"/>
    </location>
</feature>
<dbReference type="EnsemblMetazoa" id="XM_012203984.1">
    <property type="protein sequence ID" value="XP_012059374.1"/>
    <property type="gene ID" value="LOC105622568"/>
</dbReference>
<dbReference type="AlphaFoldDB" id="A0A158NPB6"/>
<reference evidence="2" key="2">
    <citation type="submission" date="2016-04" db="UniProtKB">
        <authorList>
            <consortium name="EnsemblMetazoa"/>
        </authorList>
    </citation>
    <scope>IDENTIFICATION</scope>
</reference>
<evidence type="ECO:0000313" key="2">
    <source>
        <dbReference type="EnsemblMetazoa" id="XP_012059374.1"/>
    </source>
</evidence>
<name>A0A158NPB6_ATTCE</name>
<proteinExistence type="predicted"/>
<sequence>MYKSFTVWRSPAKIERILCILVKYAYEIDSRIKFNGFLESTKHWIFQVIYEEEPMSFMTFQQASTCCYVPPTQILHTPYKEQLDETKSQYPLLNLEYPSQNFPVWSSNFSSMTTTNMSLETLKSPSEVSVKSFDPFIDFSAGPSTDSLTEPLPDPPIDLSTKSSTCW</sequence>
<gene>
    <name evidence="2" type="primary">105622568</name>
</gene>
<evidence type="ECO:0000313" key="3">
    <source>
        <dbReference type="Proteomes" id="UP000005205"/>
    </source>
</evidence>
<protein>
    <submittedName>
        <fullName evidence="2">Uncharacterized protein</fullName>
    </submittedName>
</protein>
<evidence type="ECO:0000256" key="1">
    <source>
        <dbReference type="SAM" id="MobiDB-lite"/>
    </source>
</evidence>
<organism evidence="2 3">
    <name type="scientific">Atta cephalotes</name>
    <name type="common">Leafcutter ant</name>
    <dbReference type="NCBI Taxonomy" id="12957"/>
    <lineage>
        <taxon>Eukaryota</taxon>
        <taxon>Metazoa</taxon>
        <taxon>Ecdysozoa</taxon>
        <taxon>Arthropoda</taxon>
        <taxon>Hexapoda</taxon>
        <taxon>Insecta</taxon>
        <taxon>Pterygota</taxon>
        <taxon>Neoptera</taxon>
        <taxon>Endopterygota</taxon>
        <taxon>Hymenoptera</taxon>
        <taxon>Apocrita</taxon>
        <taxon>Aculeata</taxon>
        <taxon>Formicoidea</taxon>
        <taxon>Formicidae</taxon>
        <taxon>Myrmicinae</taxon>
        <taxon>Atta</taxon>
    </lineage>
</organism>
<dbReference type="OrthoDB" id="7543410at2759"/>
<dbReference type="EMBL" id="ADTU01022167">
    <property type="status" value="NOT_ANNOTATED_CDS"/>
    <property type="molecule type" value="Genomic_DNA"/>
</dbReference>